<organism evidence="1 2">
    <name type="scientific">Trifolium medium</name>
    <dbReference type="NCBI Taxonomy" id="97028"/>
    <lineage>
        <taxon>Eukaryota</taxon>
        <taxon>Viridiplantae</taxon>
        <taxon>Streptophyta</taxon>
        <taxon>Embryophyta</taxon>
        <taxon>Tracheophyta</taxon>
        <taxon>Spermatophyta</taxon>
        <taxon>Magnoliopsida</taxon>
        <taxon>eudicotyledons</taxon>
        <taxon>Gunneridae</taxon>
        <taxon>Pentapetalae</taxon>
        <taxon>rosids</taxon>
        <taxon>fabids</taxon>
        <taxon>Fabales</taxon>
        <taxon>Fabaceae</taxon>
        <taxon>Papilionoideae</taxon>
        <taxon>50 kb inversion clade</taxon>
        <taxon>NPAAA clade</taxon>
        <taxon>Hologalegina</taxon>
        <taxon>IRL clade</taxon>
        <taxon>Trifolieae</taxon>
        <taxon>Trifolium</taxon>
    </lineage>
</organism>
<dbReference type="Proteomes" id="UP000265520">
    <property type="component" value="Unassembled WGS sequence"/>
</dbReference>
<comment type="caution">
    <text evidence="1">The sequence shown here is derived from an EMBL/GenBank/DDBJ whole genome shotgun (WGS) entry which is preliminary data.</text>
</comment>
<dbReference type="AlphaFoldDB" id="A0A392UFN0"/>
<dbReference type="EMBL" id="LXQA010792771">
    <property type="protein sequence ID" value="MCI71250.1"/>
    <property type="molecule type" value="Genomic_DNA"/>
</dbReference>
<protein>
    <submittedName>
        <fullName evidence="1">Uncharacterized protein</fullName>
    </submittedName>
</protein>
<accession>A0A392UFN0</accession>
<proteinExistence type="predicted"/>
<evidence type="ECO:0000313" key="1">
    <source>
        <dbReference type="EMBL" id="MCI71250.1"/>
    </source>
</evidence>
<sequence length="64" mass="7096">MVAMMISGKISYGDPPTHSPLLNPKIGLPDFLDDDDSNLASTEHISILRFLVLMDIPLRYESPP</sequence>
<name>A0A392UFN0_9FABA</name>
<keyword evidence="2" id="KW-1185">Reference proteome</keyword>
<evidence type="ECO:0000313" key="2">
    <source>
        <dbReference type="Proteomes" id="UP000265520"/>
    </source>
</evidence>
<reference evidence="1 2" key="1">
    <citation type="journal article" date="2018" name="Front. Plant Sci.">
        <title>Red Clover (Trifolium pratense) and Zigzag Clover (T. medium) - A Picture of Genomic Similarities and Differences.</title>
        <authorList>
            <person name="Dluhosova J."/>
            <person name="Istvanek J."/>
            <person name="Nedelnik J."/>
            <person name="Repkova J."/>
        </authorList>
    </citation>
    <scope>NUCLEOTIDE SEQUENCE [LARGE SCALE GENOMIC DNA]</scope>
    <source>
        <strain evidence="2">cv. 10/8</strain>
        <tissue evidence="1">Leaf</tissue>
    </source>
</reference>